<feature type="signal peptide" evidence="1">
    <location>
        <begin position="1"/>
        <end position="20"/>
    </location>
</feature>
<dbReference type="Proteomes" id="UP001517247">
    <property type="component" value="Unassembled WGS sequence"/>
</dbReference>
<sequence>MLKYRLLILLLFLGATTAFAQAIPIYFNGNRVTTDKERATSYGVYGKLSGEDLWVLKRYDLDDNLLFSGAYKDEQLTKPHGKFIFYGSIFDYNYQNFSNFKNETTDRYITQQGEYVDGLEQGKWTDYFPDGRIMGYRNYVNGKLEGETAFFNYKGRRMLVGHYKGGLRVGTWYDLKKKIKEVFEDDKLISTTKLKKAEILEIE</sequence>
<reference evidence="2 3" key="1">
    <citation type="submission" date="2024-12" db="EMBL/GenBank/DDBJ databases">
        <authorList>
            <person name="Hu S."/>
        </authorList>
    </citation>
    <scope>NUCLEOTIDE SEQUENCE [LARGE SCALE GENOMIC DNA]</scope>
    <source>
        <strain evidence="2 3">THG-T11</strain>
    </source>
</reference>
<dbReference type="RefSeq" id="WP_138724152.1">
    <property type="nucleotide sequence ID" value="NZ_SSHJ02000008.1"/>
</dbReference>
<comment type="caution">
    <text evidence="2">The sequence shown here is derived from an EMBL/GenBank/DDBJ whole genome shotgun (WGS) entry which is preliminary data.</text>
</comment>
<organism evidence="2 3">
    <name type="scientific">Pedobacter ureilyticus</name>
    <dbReference type="NCBI Taxonomy" id="1393051"/>
    <lineage>
        <taxon>Bacteria</taxon>
        <taxon>Pseudomonadati</taxon>
        <taxon>Bacteroidota</taxon>
        <taxon>Sphingobacteriia</taxon>
        <taxon>Sphingobacteriales</taxon>
        <taxon>Sphingobacteriaceae</taxon>
        <taxon>Pedobacter</taxon>
    </lineage>
</organism>
<gene>
    <name evidence="2" type="ORF">E6A44_015900</name>
</gene>
<feature type="chain" id="PRO_5045224065" evidence="1">
    <location>
        <begin position="21"/>
        <end position="203"/>
    </location>
</feature>
<protein>
    <submittedName>
        <fullName evidence="2">Toxin-antitoxin system YwqK family antitoxin</fullName>
    </submittedName>
</protein>
<keyword evidence="3" id="KW-1185">Reference proteome</keyword>
<evidence type="ECO:0000313" key="2">
    <source>
        <dbReference type="EMBL" id="MFN0257073.1"/>
    </source>
</evidence>
<dbReference type="Gene3D" id="2.20.110.10">
    <property type="entry name" value="Histone H3 K4-specific methyltransferase SET7/9 N-terminal domain"/>
    <property type="match status" value="1"/>
</dbReference>
<name>A0ABW9J949_9SPHI</name>
<dbReference type="EMBL" id="SSHJ02000008">
    <property type="protein sequence ID" value="MFN0257073.1"/>
    <property type="molecule type" value="Genomic_DNA"/>
</dbReference>
<keyword evidence="1" id="KW-0732">Signal</keyword>
<accession>A0ABW9J949</accession>
<evidence type="ECO:0000256" key="1">
    <source>
        <dbReference type="SAM" id="SignalP"/>
    </source>
</evidence>
<proteinExistence type="predicted"/>
<evidence type="ECO:0000313" key="3">
    <source>
        <dbReference type="Proteomes" id="UP001517247"/>
    </source>
</evidence>
<dbReference type="SUPFAM" id="SSF82185">
    <property type="entry name" value="Histone H3 K4-specific methyltransferase SET7/9 N-terminal domain"/>
    <property type="match status" value="1"/>
</dbReference>